<dbReference type="Proteomes" id="UP000823635">
    <property type="component" value="Unassembled WGS sequence"/>
</dbReference>
<evidence type="ECO:0000313" key="1">
    <source>
        <dbReference type="EMBL" id="MBO8428704.1"/>
    </source>
</evidence>
<sequence length="377" mass="44740">MDSPFKYYDYVTGPHFIGREKQVNEFCELILQKKNILIYGQARTGKKSIVYNSFKELEKRKYRYIPIKMNLFNIRCIEAFMMRYTNNIVGKFATSGMEWSDFLFRYMPLAPYNVKEEPGKEPRFVYNSKELLTDAQIREFLNLPERIAEDEGCHIVLYFEQFQDITLFDDSDRIFSLFEKEWKCHSHVSYVITGERKNAMDEIFEVNKYFYNLVEKIEIVPIERKVFIDYIIKGFLKGGKVIRPNQAGYIYDTVEGDPWYAQHLASICYEMTVGYLEDKTIEVALRNLINLHDFSFHTVAFGLSKHQLRFIKAILDGVKRFSSADILDRFKLNSSANVNRLKEALQKKEIITFNSKKEIVIMDPLLKHWFIKYFFCK</sequence>
<gene>
    <name evidence="1" type="ORF">IAC68_02075</name>
</gene>
<keyword evidence="1" id="KW-0547">Nucleotide-binding</keyword>
<dbReference type="InterPro" id="IPR027417">
    <property type="entry name" value="P-loop_NTPase"/>
</dbReference>
<dbReference type="SUPFAM" id="SSF52540">
    <property type="entry name" value="P-loop containing nucleoside triphosphate hydrolases"/>
    <property type="match status" value="1"/>
</dbReference>
<dbReference type="Gene3D" id="3.40.50.300">
    <property type="entry name" value="P-loop containing nucleotide triphosphate hydrolases"/>
    <property type="match status" value="1"/>
</dbReference>
<dbReference type="GO" id="GO:0005524">
    <property type="term" value="F:ATP binding"/>
    <property type="evidence" value="ECO:0007669"/>
    <property type="project" value="UniProtKB-KW"/>
</dbReference>
<dbReference type="AlphaFoldDB" id="A0A9D9GXS9"/>
<protein>
    <submittedName>
        <fullName evidence="1">ATP-binding protein</fullName>
    </submittedName>
</protein>
<dbReference type="PANTHER" id="PTHR34301:SF8">
    <property type="entry name" value="ATPASE DOMAIN-CONTAINING PROTEIN"/>
    <property type="match status" value="1"/>
</dbReference>
<comment type="caution">
    <text evidence="1">The sequence shown here is derived from an EMBL/GenBank/DDBJ whole genome shotgun (WGS) entry which is preliminary data.</text>
</comment>
<name>A0A9D9GXS9_9BACT</name>
<evidence type="ECO:0000313" key="2">
    <source>
        <dbReference type="Proteomes" id="UP000823635"/>
    </source>
</evidence>
<accession>A0A9D9GXS9</accession>
<proteinExistence type="predicted"/>
<dbReference type="EMBL" id="JADINB010000047">
    <property type="protein sequence ID" value="MBO8428704.1"/>
    <property type="molecule type" value="Genomic_DNA"/>
</dbReference>
<organism evidence="1 2">
    <name type="scientific">Candidatus Egerieousia excrementavium</name>
    <dbReference type="NCBI Taxonomy" id="2840778"/>
    <lineage>
        <taxon>Bacteria</taxon>
        <taxon>Pseudomonadati</taxon>
        <taxon>Bacteroidota</taxon>
        <taxon>Bacteroidia</taxon>
        <taxon>Bacteroidales</taxon>
        <taxon>Candidatus Egerieousia</taxon>
    </lineage>
</organism>
<reference evidence="1" key="2">
    <citation type="journal article" date="2021" name="PeerJ">
        <title>Extensive microbial diversity within the chicken gut microbiome revealed by metagenomics and culture.</title>
        <authorList>
            <person name="Gilroy R."/>
            <person name="Ravi A."/>
            <person name="Getino M."/>
            <person name="Pursley I."/>
            <person name="Horton D.L."/>
            <person name="Alikhan N.F."/>
            <person name="Baker D."/>
            <person name="Gharbi K."/>
            <person name="Hall N."/>
            <person name="Watson M."/>
            <person name="Adriaenssens E.M."/>
            <person name="Foster-Nyarko E."/>
            <person name="Jarju S."/>
            <person name="Secka A."/>
            <person name="Antonio M."/>
            <person name="Oren A."/>
            <person name="Chaudhuri R.R."/>
            <person name="La Ragione R."/>
            <person name="Hildebrand F."/>
            <person name="Pallen M.J."/>
        </authorList>
    </citation>
    <scope>NUCLEOTIDE SEQUENCE</scope>
    <source>
        <strain evidence="1">15467</strain>
    </source>
</reference>
<dbReference type="PANTHER" id="PTHR34301">
    <property type="entry name" value="DNA-BINDING PROTEIN-RELATED"/>
    <property type="match status" value="1"/>
</dbReference>
<keyword evidence="1" id="KW-0067">ATP-binding</keyword>
<reference evidence="1" key="1">
    <citation type="submission" date="2020-10" db="EMBL/GenBank/DDBJ databases">
        <authorList>
            <person name="Gilroy R."/>
        </authorList>
    </citation>
    <scope>NUCLEOTIDE SEQUENCE</scope>
    <source>
        <strain evidence="1">15467</strain>
    </source>
</reference>